<comment type="similarity">
    <text evidence="4">Belongs to the AIM11 family.</text>
</comment>
<dbReference type="STRING" id="1388766.A0A017SHJ3"/>
<sequence>STPPQNQPENQQPQKDSQFPQRPLKLLLAGTTFLTLSLYLTRRALRSRRLTSIPPYYTSSTYHHPPVNGALDAFEAFNLATINVVSFAMVGTGGVMWKLGVNDVEDARRITRRFIVEEGTGQGDAEAEKAIERWVVETLGLKGYEEKK</sequence>
<protein>
    <recommendedName>
        <fullName evidence="4">Altered inheritance of mitochondria protein 11</fullName>
    </recommendedName>
</protein>
<evidence type="ECO:0000256" key="3">
    <source>
        <dbReference type="ARBA" id="ARBA00023136"/>
    </source>
</evidence>
<dbReference type="PANTHER" id="PTHR39136">
    <property type="entry name" value="ALTERED INHERITANCE OF MITOCHONDRIA PROTEIN 11"/>
    <property type="match status" value="1"/>
</dbReference>
<dbReference type="AlphaFoldDB" id="A0A017SHJ3"/>
<keyword evidence="3" id="KW-0472">Membrane</keyword>
<reference evidence="7" key="1">
    <citation type="journal article" date="2014" name="Nat. Commun.">
        <title>Genomic adaptations of the halophilic Dead Sea filamentous fungus Eurotium rubrum.</title>
        <authorList>
            <person name="Kis-Papo T."/>
            <person name="Weig A.R."/>
            <person name="Riley R."/>
            <person name="Persoh D."/>
            <person name="Salamov A."/>
            <person name="Sun H."/>
            <person name="Lipzen A."/>
            <person name="Wasser S.P."/>
            <person name="Rambold G."/>
            <person name="Grigoriev I.V."/>
            <person name="Nevo E."/>
        </authorList>
    </citation>
    <scope>NUCLEOTIDE SEQUENCE [LARGE SCALE GENOMIC DNA]</scope>
    <source>
        <strain evidence="7">CBS 135680</strain>
    </source>
</reference>
<evidence type="ECO:0000313" key="7">
    <source>
        <dbReference type="Proteomes" id="UP000019804"/>
    </source>
</evidence>
<dbReference type="OrthoDB" id="3558022at2759"/>
<keyword evidence="7" id="KW-1185">Reference proteome</keyword>
<keyword evidence="2" id="KW-1133">Transmembrane helix</keyword>
<proteinExistence type="inferred from homology"/>
<dbReference type="InterPro" id="IPR038814">
    <property type="entry name" value="AIM11"/>
</dbReference>
<dbReference type="PANTHER" id="PTHR39136:SF1">
    <property type="entry name" value="ALTERED INHERITANCE OF MITOCHONDRIA PROTEIN 11"/>
    <property type="match status" value="1"/>
</dbReference>
<keyword evidence="1" id="KW-0812">Transmembrane</keyword>
<evidence type="ECO:0000256" key="5">
    <source>
        <dbReference type="SAM" id="MobiDB-lite"/>
    </source>
</evidence>
<evidence type="ECO:0000256" key="2">
    <source>
        <dbReference type="ARBA" id="ARBA00022989"/>
    </source>
</evidence>
<dbReference type="EMBL" id="KK088419">
    <property type="protein sequence ID" value="EYE96089.1"/>
    <property type="molecule type" value="Genomic_DNA"/>
</dbReference>
<evidence type="ECO:0000256" key="4">
    <source>
        <dbReference type="RuleBase" id="RU367098"/>
    </source>
</evidence>
<feature type="region of interest" description="Disordered" evidence="5">
    <location>
        <begin position="1"/>
        <end position="20"/>
    </location>
</feature>
<name>A0A017SHJ3_ASPRC</name>
<feature type="non-terminal residue" evidence="6">
    <location>
        <position position="148"/>
    </location>
</feature>
<organism evidence="6 7">
    <name type="scientific">Aspergillus ruber (strain CBS 135680)</name>
    <dbReference type="NCBI Taxonomy" id="1388766"/>
    <lineage>
        <taxon>Eukaryota</taxon>
        <taxon>Fungi</taxon>
        <taxon>Dikarya</taxon>
        <taxon>Ascomycota</taxon>
        <taxon>Pezizomycotina</taxon>
        <taxon>Eurotiomycetes</taxon>
        <taxon>Eurotiomycetidae</taxon>
        <taxon>Eurotiales</taxon>
        <taxon>Aspergillaceae</taxon>
        <taxon>Aspergillus</taxon>
        <taxon>Aspergillus subgen. Aspergillus</taxon>
    </lineage>
</organism>
<evidence type="ECO:0000313" key="6">
    <source>
        <dbReference type="EMBL" id="EYE96089.1"/>
    </source>
</evidence>
<dbReference type="GO" id="GO:0016020">
    <property type="term" value="C:membrane"/>
    <property type="evidence" value="ECO:0007669"/>
    <property type="project" value="UniProtKB-SubCell"/>
</dbReference>
<evidence type="ECO:0000256" key="1">
    <source>
        <dbReference type="ARBA" id="ARBA00022692"/>
    </source>
</evidence>
<feature type="non-terminal residue" evidence="6">
    <location>
        <position position="1"/>
    </location>
</feature>
<accession>A0A017SHJ3</accession>
<dbReference type="HOGENOM" id="CLU_084856_2_1_1"/>
<dbReference type="Proteomes" id="UP000019804">
    <property type="component" value="Unassembled WGS sequence"/>
</dbReference>
<dbReference type="GO" id="GO:0005739">
    <property type="term" value="C:mitochondrion"/>
    <property type="evidence" value="ECO:0007669"/>
    <property type="project" value="TreeGrafter"/>
</dbReference>
<gene>
    <name evidence="4" type="primary">AIM11</name>
    <name evidence="6" type="ORF">EURHEDRAFT_432470</name>
</gene>
<comment type="subcellular location">
    <subcellularLocation>
        <location evidence="4">Membrane</location>
        <topology evidence="4">Multi-pass membrane protein</topology>
    </subcellularLocation>
</comment>